<gene>
    <name evidence="1" type="ORF">GBAG_1779</name>
</gene>
<evidence type="ECO:0000313" key="1">
    <source>
        <dbReference type="EMBL" id="KFC82273.1"/>
    </source>
</evidence>
<dbReference type="Proteomes" id="UP000028653">
    <property type="component" value="Unassembled WGS sequence"/>
</dbReference>
<evidence type="ECO:0000313" key="2">
    <source>
        <dbReference type="Proteomes" id="UP000028653"/>
    </source>
</evidence>
<dbReference type="EMBL" id="JMPI01000024">
    <property type="protein sequence ID" value="KFC82273.1"/>
    <property type="molecule type" value="Genomic_DNA"/>
</dbReference>
<accession>A0A085GEX8</accession>
<comment type="caution">
    <text evidence="1">The sequence shown here is derived from an EMBL/GenBank/DDBJ whole genome shotgun (WGS) entry which is preliminary data.</text>
</comment>
<keyword evidence="2" id="KW-1185">Reference proteome</keyword>
<sequence length="37" mass="3995">QIDKSLDEASLSLRAGSMRTIYQHSAAAAAPGDFYPR</sequence>
<dbReference type="STRING" id="1006004.GBAG_1779"/>
<reference evidence="1 2" key="1">
    <citation type="submission" date="2014-05" db="EMBL/GenBank/DDBJ databases">
        <title>ATOL: Assembling a taxonomically balanced genome-scale reconstruction of the evolutionary history of the Enterobacteriaceae.</title>
        <authorList>
            <person name="Plunkett G.III."/>
            <person name="Neeno-Eckwall E.C."/>
            <person name="Glasner J.D."/>
            <person name="Perna N.T."/>
        </authorList>
    </citation>
    <scope>NUCLEOTIDE SEQUENCE [LARGE SCALE GENOMIC DNA]</scope>
    <source>
        <strain evidence="1 2">ATCC 33320</strain>
    </source>
</reference>
<name>A0A085GEX8_9ENTR</name>
<protein>
    <submittedName>
        <fullName evidence="1">Uncharacterized protein</fullName>
    </submittedName>
</protein>
<feature type="non-terminal residue" evidence="1">
    <location>
        <position position="1"/>
    </location>
</feature>
<proteinExistence type="predicted"/>
<dbReference type="AlphaFoldDB" id="A0A085GEX8"/>
<organism evidence="1 2">
    <name type="scientific">Buttiauxella agrestis ATCC 33320</name>
    <dbReference type="NCBI Taxonomy" id="1006004"/>
    <lineage>
        <taxon>Bacteria</taxon>
        <taxon>Pseudomonadati</taxon>
        <taxon>Pseudomonadota</taxon>
        <taxon>Gammaproteobacteria</taxon>
        <taxon>Enterobacterales</taxon>
        <taxon>Enterobacteriaceae</taxon>
        <taxon>Buttiauxella</taxon>
    </lineage>
</organism>